<dbReference type="CDD" id="cd16936">
    <property type="entry name" value="HATPase_RsbW-like"/>
    <property type="match status" value="1"/>
</dbReference>
<name>A0A7H1PTC0_9ACTN</name>
<evidence type="ECO:0000313" key="4">
    <source>
        <dbReference type="EMBL" id="QNT91300.1"/>
    </source>
</evidence>
<reference evidence="4 5" key="1">
    <citation type="submission" date="2020-04" db="EMBL/GenBank/DDBJ databases">
        <title>Characterization and engineering of Streptomyces griseofuscus DSM40191 as a potential heterologous host for expression of BGCs.</title>
        <authorList>
            <person name="Gren T."/>
            <person name="Whitford C.M."/>
            <person name="Mohite O.S."/>
            <person name="Joergensen T.S."/>
            <person name="Nielsen J.B."/>
            <person name="Lee S.Y."/>
            <person name="Weber T."/>
        </authorList>
    </citation>
    <scope>NUCLEOTIDE SEQUENCE [LARGE SCALE GENOMIC DNA]</scope>
    <source>
        <strain evidence="4 5">DSM 40191</strain>
    </source>
</reference>
<sequence length="240" mass="25707">MESLARGMGGHVNAAPTIRTAPRPPTGGRRSLPAEPTAAVAEFDGDPGCIAVARHEAARFLTRARAEHGVAVSARALDLTRLVVSEMVTNACKYAPGPIRMDLRITGARTEEPRIEISVRDSLPLPPVIRAAEPRRVGQHGLEIVLAVAESFEMRPEPPGRPPGKRIIVRIALVDSRDTGRGAGADRPCARTRRPAPRCRQRADNRPETPASAADRASAETCAVVEARTFAETRTSATAR</sequence>
<dbReference type="EMBL" id="CP051006">
    <property type="protein sequence ID" value="QNT91300.1"/>
    <property type="molecule type" value="Genomic_DNA"/>
</dbReference>
<protein>
    <recommendedName>
        <fullName evidence="3">Histidine kinase/HSP90-like ATPase domain-containing protein</fullName>
    </recommendedName>
</protein>
<dbReference type="GO" id="GO:0004674">
    <property type="term" value="F:protein serine/threonine kinase activity"/>
    <property type="evidence" value="ECO:0007669"/>
    <property type="project" value="UniProtKB-KW"/>
</dbReference>
<accession>A0A7H1PTC0</accession>
<feature type="compositionally biased region" description="Basic residues" evidence="2">
    <location>
        <begin position="190"/>
        <end position="200"/>
    </location>
</feature>
<evidence type="ECO:0000256" key="1">
    <source>
        <dbReference type="ARBA" id="ARBA00022527"/>
    </source>
</evidence>
<dbReference type="InterPro" id="IPR003594">
    <property type="entry name" value="HATPase_dom"/>
</dbReference>
<proteinExistence type="predicted"/>
<dbReference type="PANTHER" id="PTHR35526:SF3">
    <property type="entry name" value="ANTI-SIGMA-F FACTOR RSBW"/>
    <property type="match status" value="1"/>
</dbReference>
<dbReference type="Gene3D" id="3.30.565.10">
    <property type="entry name" value="Histidine kinase-like ATPase, C-terminal domain"/>
    <property type="match status" value="1"/>
</dbReference>
<dbReference type="Proteomes" id="UP000516422">
    <property type="component" value="Chromosome"/>
</dbReference>
<keyword evidence="1" id="KW-0723">Serine/threonine-protein kinase</keyword>
<evidence type="ECO:0000256" key="2">
    <source>
        <dbReference type="SAM" id="MobiDB-lite"/>
    </source>
</evidence>
<dbReference type="InterPro" id="IPR050267">
    <property type="entry name" value="Anti-sigma-factor_SerPK"/>
</dbReference>
<feature type="region of interest" description="Disordered" evidence="2">
    <location>
        <begin position="178"/>
        <end position="220"/>
    </location>
</feature>
<keyword evidence="1" id="KW-0418">Kinase</keyword>
<evidence type="ECO:0000313" key="5">
    <source>
        <dbReference type="Proteomes" id="UP000516422"/>
    </source>
</evidence>
<feature type="region of interest" description="Disordered" evidence="2">
    <location>
        <begin position="1"/>
        <end position="35"/>
    </location>
</feature>
<organism evidence="4 5">
    <name type="scientific">Streptomyces griseofuscus</name>
    <dbReference type="NCBI Taxonomy" id="146922"/>
    <lineage>
        <taxon>Bacteria</taxon>
        <taxon>Bacillati</taxon>
        <taxon>Actinomycetota</taxon>
        <taxon>Actinomycetes</taxon>
        <taxon>Kitasatosporales</taxon>
        <taxon>Streptomycetaceae</taxon>
        <taxon>Streptomyces</taxon>
    </lineage>
</organism>
<dbReference type="AlphaFoldDB" id="A0A7H1PTC0"/>
<dbReference type="PANTHER" id="PTHR35526">
    <property type="entry name" value="ANTI-SIGMA-F FACTOR RSBW-RELATED"/>
    <property type="match status" value="1"/>
</dbReference>
<feature type="compositionally biased region" description="Low complexity" evidence="2">
    <location>
        <begin position="14"/>
        <end position="30"/>
    </location>
</feature>
<keyword evidence="1" id="KW-0808">Transferase</keyword>
<gene>
    <name evidence="4" type="ORF">HEP81_00966</name>
</gene>
<dbReference type="Pfam" id="PF13581">
    <property type="entry name" value="HATPase_c_2"/>
    <property type="match status" value="1"/>
</dbReference>
<evidence type="ECO:0000259" key="3">
    <source>
        <dbReference type="Pfam" id="PF13581"/>
    </source>
</evidence>
<feature type="domain" description="Histidine kinase/HSP90-like ATPase" evidence="3">
    <location>
        <begin position="56"/>
        <end position="159"/>
    </location>
</feature>
<dbReference type="KEGG" id="sgf:HEP81_00966"/>
<dbReference type="InterPro" id="IPR036890">
    <property type="entry name" value="HATPase_C_sf"/>
</dbReference>